<keyword evidence="2" id="KW-1185">Reference proteome</keyword>
<dbReference type="AlphaFoldDB" id="A0A6A5XUS4"/>
<sequence length="364" mass="40378">MTVFVTFSMGSKEAYFFNSPTHWAWHHLPPDVEALFTKQPPIKDVIECAIGENGAYFVSFRDHDGQVYCRHYNLPNALTMYLYHSHPQVIRDLTTLSITLGPYDSFYAHDKTSAEWSNLPPLLEKAILNRVESQDAWKTVWRDGGREAPMFVSLGADGSYFMRTVSGGGSWDLRSKSEGVMGTNKFLEDAPNFASIAGLYLFQSYPDSYVLLLMSGKTFSNLPEHTWADYNKMAPALPQLAQSSMPIPAIPQMRPPTAVTAPPQQQQFQQPRQFQQVAQTSCCAPNNQHTGIHVPLPPNYGQVQGMINQISGQLNGGAVYAAQPNQTHYQNHMQQGQTTGVIPAQGMSPATQQPMQTGGSMASR</sequence>
<gene>
    <name evidence="1" type="ORF">BU24DRAFT_423049</name>
</gene>
<name>A0A6A5XUS4_9PLEO</name>
<protein>
    <submittedName>
        <fullName evidence="1">Uncharacterized protein</fullName>
    </submittedName>
</protein>
<accession>A0A6A5XUS4</accession>
<dbReference type="GeneID" id="54285535"/>
<dbReference type="OrthoDB" id="4354287at2759"/>
<dbReference type="Proteomes" id="UP000799778">
    <property type="component" value="Unassembled WGS sequence"/>
</dbReference>
<organism evidence="1 2">
    <name type="scientific">Aaosphaeria arxii CBS 175.79</name>
    <dbReference type="NCBI Taxonomy" id="1450172"/>
    <lineage>
        <taxon>Eukaryota</taxon>
        <taxon>Fungi</taxon>
        <taxon>Dikarya</taxon>
        <taxon>Ascomycota</taxon>
        <taxon>Pezizomycotina</taxon>
        <taxon>Dothideomycetes</taxon>
        <taxon>Pleosporomycetidae</taxon>
        <taxon>Pleosporales</taxon>
        <taxon>Pleosporales incertae sedis</taxon>
        <taxon>Aaosphaeria</taxon>
    </lineage>
</organism>
<evidence type="ECO:0000313" key="2">
    <source>
        <dbReference type="Proteomes" id="UP000799778"/>
    </source>
</evidence>
<dbReference type="RefSeq" id="XP_033385015.1">
    <property type="nucleotide sequence ID" value="XM_033528138.1"/>
</dbReference>
<dbReference type="EMBL" id="ML978069">
    <property type="protein sequence ID" value="KAF2016676.1"/>
    <property type="molecule type" value="Genomic_DNA"/>
</dbReference>
<evidence type="ECO:0000313" key="1">
    <source>
        <dbReference type="EMBL" id="KAF2016676.1"/>
    </source>
</evidence>
<reference evidence="1" key="1">
    <citation type="journal article" date="2020" name="Stud. Mycol.">
        <title>101 Dothideomycetes genomes: a test case for predicting lifestyles and emergence of pathogens.</title>
        <authorList>
            <person name="Haridas S."/>
            <person name="Albert R."/>
            <person name="Binder M."/>
            <person name="Bloem J."/>
            <person name="Labutti K."/>
            <person name="Salamov A."/>
            <person name="Andreopoulos B."/>
            <person name="Baker S."/>
            <person name="Barry K."/>
            <person name="Bills G."/>
            <person name="Bluhm B."/>
            <person name="Cannon C."/>
            <person name="Castanera R."/>
            <person name="Culley D."/>
            <person name="Daum C."/>
            <person name="Ezra D."/>
            <person name="Gonzalez J."/>
            <person name="Henrissat B."/>
            <person name="Kuo A."/>
            <person name="Liang C."/>
            <person name="Lipzen A."/>
            <person name="Lutzoni F."/>
            <person name="Magnuson J."/>
            <person name="Mondo S."/>
            <person name="Nolan M."/>
            <person name="Ohm R."/>
            <person name="Pangilinan J."/>
            <person name="Park H.-J."/>
            <person name="Ramirez L."/>
            <person name="Alfaro M."/>
            <person name="Sun H."/>
            <person name="Tritt A."/>
            <person name="Yoshinaga Y."/>
            <person name="Zwiers L.-H."/>
            <person name="Turgeon B."/>
            <person name="Goodwin S."/>
            <person name="Spatafora J."/>
            <person name="Crous P."/>
            <person name="Grigoriev I."/>
        </authorList>
    </citation>
    <scope>NUCLEOTIDE SEQUENCE</scope>
    <source>
        <strain evidence="1">CBS 175.79</strain>
    </source>
</reference>
<proteinExistence type="predicted"/>